<dbReference type="EMBL" id="KM873719">
    <property type="protein sequence ID" value="AIX11851.1"/>
    <property type="molecule type" value="Genomic_DNA"/>
</dbReference>
<name>A0A0A0YUU1_9CAUD</name>
<dbReference type="Proteomes" id="UP000030329">
    <property type="component" value="Segment"/>
</dbReference>
<dbReference type="OrthoDB" id="35808at10239"/>
<dbReference type="GeneID" id="24405138"/>
<dbReference type="KEGG" id="vg:24405138"/>
<protein>
    <submittedName>
        <fullName evidence="1">Uncharacterized protein</fullName>
    </submittedName>
</protein>
<evidence type="ECO:0000313" key="2">
    <source>
        <dbReference type="Proteomes" id="UP000030329"/>
    </source>
</evidence>
<organism evidence="1 2">
    <name type="scientific">Flavobacterium phage FCL-2</name>
    <dbReference type="NCBI Taxonomy" id="908819"/>
    <lineage>
        <taxon>Viruses</taxon>
        <taxon>Duplodnaviria</taxon>
        <taxon>Heunggongvirae</taxon>
        <taxon>Uroviricota</taxon>
        <taxon>Caudoviricetes</taxon>
        <taxon>Ficleduovirus</taxon>
        <taxon>Ficleduovirus FCL2</taxon>
    </lineage>
</organism>
<reference evidence="1 2" key="1">
    <citation type="journal article" date="2015" name="Front. Microbiol.">
        <title>The use of phage FCL-2 as an alternative to chemotherapy against columnaris disease in aquaculture.</title>
        <authorList>
            <person name="Laanto E."/>
            <person name="Bamford J.K."/>
            <person name="Ravantti J.J."/>
            <person name="Sundberg L.R."/>
        </authorList>
    </citation>
    <scope>NUCLEOTIDE SEQUENCE [LARGE SCALE GENOMIC DNA]</scope>
</reference>
<keyword evidence="2" id="KW-1185">Reference proteome</keyword>
<dbReference type="RefSeq" id="YP_009140497.1">
    <property type="nucleotide sequence ID" value="NC_027125.1"/>
</dbReference>
<proteinExistence type="predicted"/>
<sequence length="89" mass="10229">MEKTKKQIEIDKLISLESNTEILKSNSKDEVTKARKVLKTCLELEKEKLAKGYKWLTNGKTSKLVNPDKISLELSNGFKVSKKKFIFLI</sequence>
<accession>A0A0A0YUU1</accession>
<evidence type="ECO:0000313" key="1">
    <source>
        <dbReference type="EMBL" id="AIX11851.1"/>
    </source>
</evidence>